<dbReference type="InterPro" id="IPR002885">
    <property type="entry name" value="PPR_rpt"/>
</dbReference>
<gene>
    <name evidence="3" type="ORF">GOBAR_AA18816</name>
</gene>
<reference evidence="3 4" key="1">
    <citation type="submission" date="2015-01" db="EMBL/GenBank/DDBJ databases">
        <title>Genome of allotetraploid Gossypium barbadense reveals genomic plasticity and fiber elongation in cotton evolution.</title>
        <authorList>
            <person name="Chen X."/>
            <person name="Liu X."/>
            <person name="Zhao B."/>
            <person name="Zheng H."/>
            <person name="Hu Y."/>
            <person name="Lu G."/>
            <person name="Yang C."/>
            <person name="Chen J."/>
            <person name="Shan C."/>
            <person name="Zhang L."/>
            <person name="Zhou Y."/>
            <person name="Wang L."/>
            <person name="Guo W."/>
            <person name="Bai Y."/>
            <person name="Ruan J."/>
            <person name="Shangguan X."/>
            <person name="Mao Y."/>
            <person name="Jiang J."/>
            <person name="Zhu Y."/>
            <person name="Lei J."/>
            <person name="Kang H."/>
            <person name="Chen S."/>
            <person name="He X."/>
            <person name="Wang R."/>
            <person name="Wang Y."/>
            <person name="Chen J."/>
            <person name="Wang L."/>
            <person name="Yu S."/>
            <person name="Wang B."/>
            <person name="Wei J."/>
            <person name="Song S."/>
            <person name="Lu X."/>
            <person name="Gao Z."/>
            <person name="Gu W."/>
            <person name="Deng X."/>
            <person name="Ma D."/>
            <person name="Wang S."/>
            <person name="Liang W."/>
            <person name="Fang L."/>
            <person name="Cai C."/>
            <person name="Zhu X."/>
            <person name="Zhou B."/>
            <person name="Zhang Y."/>
            <person name="Chen Z."/>
            <person name="Xu S."/>
            <person name="Zhu R."/>
            <person name="Wang S."/>
            <person name="Zhang T."/>
            <person name="Zhao G."/>
        </authorList>
    </citation>
    <scope>NUCLEOTIDE SEQUENCE [LARGE SCALE GENOMIC DNA]</scope>
    <source>
        <strain evidence="4">cv. Xinhai21</strain>
        <tissue evidence="3">Leaf</tissue>
    </source>
</reference>
<dbReference type="FunFam" id="1.25.40.10:FF:000242">
    <property type="entry name" value="Pentatricopeptide repeat-containing protein"/>
    <property type="match status" value="1"/>
</dbReference>
<sequence>MNHLKQIQAQTFLLGLHQDCHTLNKLIAFCTDPTLGNFRYAEKIFNLVQYPSLFIYNVMIKTFVKKGSHKNAILVFGKLREQGLWPDNFTYPFVFKAIGSLGGAFEGQKIHGLVAKSALEFDAYVVNSLMDMYVQVGRIQCSKKLFDEMPQRDFVAWNVLISGLVKCGKFGDAVNLFGLMRKEGLVKPNEATIVSTLSACTALGRLDLGKEIDHYAREELELTTIMGNALLDMYCKCGCLDIARKLFDDMLRKNVNCWTSMVSGYVNVGQLAEARRLFEISPFRDVVLWTAMINGYVQFNCFDEAVGLFQEMQVQRVKPDKFVLVSLLTGCAKLGALEQGKWIHGYLNENRIILDTVVCTALIEMYAKCGCIEKALEIFYGLRKRDTASWTSIICGMAVNGETSKALELFSEMEQTNEKPDDITFIGVLSACSHGGLVEEGRKVFDSISKVYYMEPKLEHYACLIDLLCRAGLLVEVEKLIDDIPGKDNETIVPLYEIQSSDSSVHTLLSNIYASADRWEDVKKVREKMKDLGVKKEHSQIHRCHHNLHLHASCTMKQQPWKMVTFSLYCFRYEVGMGRAGGLKMELWFISKPLYASTLAREECGLKTKGRAALCKAKCLAQVVLRVPAI</sequence>
<dbReference type="OrthoDB" id="185373at2759"/>
<dbReference type="FunFam" id="1.25.40.10:FF:000427">
    <property type="entry name" value="Pentatricopeptide repeat-containing protein chloroplastic"/>
    <property type="match status" value="1"/>
</dbReference>
<feature type="repeat" description="PPR" evidence="2">
    <location>
        <begin position="122"/>
        <end position="152"/>
    </location>
</feature>
<dbReference type="PANTHER" id="PTHR47926">
    <property type="entry name" value="PENTATRICOPEPTIDE REPEAT-CONTAINING PROTEIN"/>
    <property type="match status" value="1"/>
</dbReference>
<evidence type="ECO:0008006" key="5">
    <source>
        <dbReference type="Google" id="ProtNLM"/>
    </source>
</evidence>
<name>A0A2P5XEV6_GOSBA</name>
<feature type="repeat" description="PPR" evidence="2">
    <location>
        <begin position="285"/>
        <end position="319"/>
    </location>
</feature>
<dbReference type="AlphaFoldDB" id="A0A2P5XEV6"/>
<feature type="repeat" description="PPR" evidence="2">
    <location>
        <begin position="386"/>
        <end position="420"/>
    </location>
</feature>
<dbReference type="PROSITE" id="PS51375">
    <property type="entry name" value="PPR"/>
    <property type="match status" value="7"/>
</dbReference>
<dbReference type="Pfam" id="PF01535">
    <property type="entry name" value="PPR"/>
    <property type="match status" value="4"/>
</dbReference>
<organism evidence="3 4">
    <name type="scientific">Gossypium barbadense</name>
    <name type="common">Sea Island cotton</name>
    <name type="synonym">Hibiscus barbadensis</name>
    <dbReference type="NCBI Taxonomy" id="3634"/>
    <lineage>
        <taxon>Eukaryota</taxon>
        <taxon>Viridiplantae</taxon>
        <taxon>Streptophyta</taxon>
        <taxon>Embryophyta</taxon>
        <taxon>Tracheophyta</taxon>
        <taxon>Spermatophyta</taxon>
        <taxon>Magnoliopsida</taxon>
        <taxon>eudicotyledons</taxon>
        <taxon>Gunneridae</taxon>
        <taxon>Pentapetalae</taxon>
        <taxon>rosids</taxon>
        <taxon>malvids</taxon>
        <taxon>Malvales</taxon>
        <taxon>Malvaceae</taxon>
        <taxon>Malvoideae</taxon>
        <taxon>Gossypium</taxon>
    </lineage>
</organism>
<dbReference type="InterPro" id="IPR046848">
    <property type="entry name" value="E_motif"/>
</dbReference>
<evidence type="ECO:0000313" key="4">
    <source>
        <dbReference type="Proteomes" id="UP000239757"/>
    </source>
</evidence>
<dbReference type="Pfam" id="PF20431">
    <property type="entry name" value="E_motif"/>
    <property type="match status" value="1"/>
</dbReference>
<dbReference type="Pfam" id="PF13041">
    <property type="entry name" value="PPR_2"/>
    <property type="match status" value="3"/>
</dbReference>
<dbReference type="FunFam" id="1.25.40.10:FF:000348">
    <property type="entry name" value="Pentatricopeptide repeat-containing protein chloroplastic"/>
    <property type="match status" value="1"/>
</dbReference>
<dbReference type="NCBIfam" id="TIGR00756">
    <property type="entry name" value="PPR"/>
    <property type="match status" value="7"/>
</dbReference>
<dbReference type="PANTHER" id="PTHR47926:SF489">
    <property type="entry name" value="PENTATRICOPEPTIDE REPEAT-CONTAINING PROTEIN"/>
    <property type="match status" value="1"/>
</dbReference>
<keyword evidence="1" id="KW-0677">Repeat</keyword>
<feature type="repeat" description="PPR" evidence="2">
    <location>
        <begin position="223"/>
        <end position="257"/>
    </location>
</feature>
<feature type="repeat" description="PPR" evidence="2">
    <location>
        <begin position="153"/>
        <end position="187"/>
    </location>
</feature>
<protein>
    <recommendedName>
        <fullName evidence="5">Pentacotripeptide-repeat region of PRORP domain-containing protein</fullName>
    </recommendedName>
</protein>
<evidence type="ECO:0000256" key="1">
    <source>
        <dbReference type="ARBA" id="ARBA00022737"/>
    </source>
</evidence>
<dbReference type="GO" id="GO:0009451">
    <property type="term" value="P:RNA modification"/>
    <property type="evidence" value="ECO:0007669"/>
    <property type="project" value="InterPro"/>
</dbReference>
<dbReference type="EMBL" id="KZ665042">
    <property type="protein sequence ID" value="PPS01841.1"/>
    <property type="molecule type" value="Genomic_DNA"/>
</dbReference>
<feature type="repeat" description="PPR" evidence="2">
    <location>
        <begin position="355"/>
        <end position="385"/>
    </location>
</feature>
<evidence type="ECO:0000256" key="2">
    <source>
        <dbReference type="PROSITE-ProRule" id="PRU00708"/>
    </source>
</evidence>
<dbReference type="Pfam" id="PF13812">
    <property type="entry name" value="PPR_3"/>
    <property type="match status" value="1"/>
</dbReference>
<feature type="repeat" description="PPR" evidence="2">
    <location>
        <begin position="52"/>
        <end position="86"/>
    </location>
</feature>
<dbReference type="GO" id="GO:0003723">
    <property type="term" value="F:RNA binding"/>
    <property type="evidence" value="ECO:0007669"/>
    <property type="project" value="InterPro"/>
</dbReference>
<accession>A0A2P5XEV6</accession>
<dbReference type="InterPro" id="IPR046960">
    <property type="entry name" value="PPR_At4g14850-like_plant"/>
</dbReference>
<dbReference type="Gene3D" id="1.25.40.10">
    <property type="entry name" value="Tetratricopeptide repeat domain"/>
    <property type="match status" value="4"/>
</dbReference>
<dbReference type="Proteomes" id="UP000239757">
    <property type="component" value="Unassembled WGS sequence"/>
</dbReference>
<evidence type="ECO:0000313" key="3">
    <source>
        <dbReference type="EMBL" id="PPS01841.1"/>
    </source>
</evidence>
<proteinExistence type="predicted"/>
<dbReference type="InterPro" id="IPR011990">
    <property type="entry name" value="TPR-like_helical_dom_sf"/>
</dbReference>